<evidence type="ECO:0008006" key="3">
    <source>
        <dbReference type="Google" id="ProtNLM"/>
    </source>
</evidence>
<organism evidence="1 2">
    <name type="scientific">Undibacterium umbellatum</name>
    <dbReference type="NCBI Taxonomy" id="2762300"/>
    <lineage>
        <taxon>Bacteria</taxon>
        <taxon>Pseudomonadati</taxon>
        <taxon>Pseudomonadota</taxon>
        <taxon>Betaproteobacteria</taxon>
        <taxon>Burkholderiales</taxon>
        <taxon>Oxalobacteraceae</taxon>
        <taxon>Undibacterium</taxon>
    </lineage>
</organism>
<dbReference type="EMBL" id="JACOFX010000011">
    <property type="protein sequence ID" value="MBC3909708.1"/>
    <property type="molecule type" value="Genomic_DNA"/>
</dbReference>
<sequence>MNLNLFISHLGKDVSTSSLALQFSSIGIDLTNELVLPEGEFDCYIERPIDGICFVFTDDAMFLGKKTQALGSGPLYFSGIFLYAEGRDSYSQFRSDIPFGLSFTMKHEDMISKLGVPTWQRFREDGTLAADRWDNKAEVQIHISYSINDGRLVLVSLQKPNLS</sequence>
<dbReference type="Proteomes" id="UP000646911">
    <property type="component" value="Unassembled WGS sequence"/>
</dbReference>
<name>A0ABR6ZD84_9BURK</name>
<protein>
    <recommendedName>
        <fullName evidence="3">AraC family transcriptional regulator</fullName>
    </recommendedName>
</protein>
<gene>
    <name evidence="1" type="ORF">H8L47_19255</name>
</gene>
<dbReference type="RefSeq" id="WP_186955226.1">
    <property type="nucleotide sequence ID" value="NZ_JACOFX010000011.1"/>
</dbReference>
<keyword evidence="2" id="KW-1185">Reference proteome</keyword>
<reference evidence="1 2" key="1">
    <citation type="submission" date="2020-08" db="EMBL/GenBank/DDBJ databases">
        <title>Novel species isolated from subtropical streams in China.</title>
        <authorList>
            <person name="Lu H."/>
        </authorList>
    </citation>
    <scope>NUCLEOTIDE SEQUENCE [LARGE SCALE GENOMIC DNA]</scope>
    <source>
        <strain evidence="1 2">NL8W</strain>
    </source>
</reference>
<proteinExistence type="predicted"/>
<accession>A0ABR6ZD84</accession>
<evidence type="ECO:0000313" key="1">
    <source>
        <dbReference type="EMBL" id="MBC3909708.1"/>
    </source>
</evidence>
<evidence type="ECO:0000313" key="2">
    <source>
        <dbReference type="Proteomes" id="UP000646911"/>
    </source>
</evidence>
<comment type="caution">
    <text evidence="1">The sequence shown here is derived from an EMBL/GenBank/DDBJ whole genome shotgun (WGS) entry which is preliminary data.</text>
</comment>